<dbReference type="Pfam" id="PF00581">
    <property type="entry name" value="Rhodanese"/>
    <property type="match status" value="1"/>
</dbReference>
<dbReference type="InterPro" id="IPR040503">
    <property type="entry name" value="TRHO_N"/>
</dbReference>
<comment type="function">
    <text evidence="1">Catalyzes oxygen-dependent 5-hydroxyuridine (ho5U) modification at position 34 in tRNAs.</text>
</comment>
<dbReference type="NCBIfam" id="NF001136">
    <property type="entry name" value="PRK00142.1-4"/>
    <property type="match status" value="1"/>
</dbReference>
<dbReference type="AlphaFoldDB" id="A0A368XYD4"/>
<comment type="caution">
    <text evidence="4">The sequence shown here is derived from an EMBL/GenBank/DDBJ whole genome shotgun (WGS) entry which is preliminary data.</text>
</comment>
<comment type="catalytic activity">
    <reaction evidence="1">
        <text>uridine(34) in tRNA + AH2 + O2 = 5-hydroxyuridine(34) in tRNA + A + H2O</text>
        <dbReference type="Rhea" id="RHEA:64224"/>
        <dbReference type="Rhea" id="RHEA-COMP:11727"/>
        <dbReference type="Rhea" id="RHEA-COMP:13381"/>
        <dbReference type="ChEBI" id="CHEBI:13193"/>
        <dbReference type="ChEBI" id="CHEBI:15377"/>
        <dbReference type="ChEBI" id="CHEBI:15379"/>
        <dbReference type="ChEBI" id="CHEBI:17499"/>
        <dbReference type="ChEBI" id="CHEBI:65315"/>
        <dbReference type="ChEBI" id="CHEBI:136877"/>
    </reaction>
</comment>
<proteinExistence type="inferred from homology"/>
<dbReference type="PANTHER" id="PTHR43268:SF3">
    <property type="entry name" value="RHODANESE-LIKE DOMAIN-CONTAINING PROTEIN 7-RELATED"/>
    <property type="match status" value="1"/>
</dbReference>
<keyword evidence="2" id="KW-0732">Signal</keyword>
<feature type="chain" id="PRO_5017066693" description="tRNA uridine(34) hydroxylase" evidence="2">
    <location>
        <begin position="21"/>
        <end position="308"/>
    </location>
</feature>
<dbReference type="SMART" id="SM00450">
    <property type="entry name" value="RHOD"/>
    <property type="match status" value="1"/>
</dbReference>
<dbReference type="GO" id="GO:0006400">
    <property type="term" value="P:tRNA modification"/>
    <property type="evidence" value="ECO:0007669"/>
    <property type="project" value="UniProtKB-UniRule"/>
</dbReference>
<protein>
    <recommendedName>
        <fullName evidence="1">tRNA uridine(34) hydroxylase</fullName>
        <ecNumber evidence="1">1.14.-.-</ecNumber>
    </recommendedName>
    <alternativeName>
        <fullName evidence="1">tRNA hydroxylation protein O</fullName>
    </alternativeName>
</protein>
<keyword evidence="1" id="KW-0819">tRNA processing</keyword>
<evidence type="ECO:0000259" key="3">
    <source>
        <dbReference type="PROSITE" id="PS50206"/>
    </source>
</evidence>
<dbReference type="HAMAP" id="MF_00469">
    <property type="entry name" value="TrhO"/>
    <property type="match status" value="1"/>
</dbReference>
<dbReference type="RefSeq" id="WP_114468377.1">
    <property type="nucleotide sequence ID" value="NZ_QPJK01000003.1"/>
</dbReference>
<dbReference type="OrthoDB" id="9778326at2"/>
<dbReference type="SUPFAM" id="SSF52821">
    <property type="entry name" value="Rhodanese/Cell cycle control phosphatase"/>
    <property type="match status" value="1"/>
</dbReference>
<dbReference type="InterPro" id="IPR036873">
    <property type="entry name" value="Rhodanese-like_dom_sf"/>
</dbReference>
<gene>
    <name evidence="1" type="primary">trhO</name>
    <name evidence="4" type="ORF">DES41_103620</name>
</gene>
<reference evidence="4 5" key="1">
    <citation type="submission" date="2018-07" db="EMBL/GenBank/DDBJ databases">
        <title>Genomic Encyclopedia of Type Strains, Phase IV (KMG-IV): sequencing the most valuable type-strain genomes for metagenomic binning, comparative biology and taxonomic classification.</title>
        <authorList>
            <person name="Goeker M."/>
        </authorList>
    </citation>
    <scope>NUCLEOTIDE SEQUENCE [LARGE SCALE GENOMIC DNA]</scope>
    <source>
        <strain evidence="4 5">DSM 21634</strain>
    </source>
</reference>
<dbReference type="EMBL" id="QPJK01000003">
    <property type="protein sequence ID" value="RCW73011.1"/>
    <property type="molecule type" value="Genomic_DNA"/>
</dbReference>
<feature type="domain" description="Rhodanese" evidence="3">
    <location>
        <begin position="121"/>
        <end position="219"/>
    </location>
</feature>
<comment type="similarity">
    <text evidence="1">Belongs to the TrhO family.</text>
</comment>
<dbReference type="InterPro" id="IPR001763">
    <property type="entry name" value="Rhodanese-like_dom"/>
</dbReference>
<evidence type="ECO:0000256" key="1">
    <source>
        <dbReference type="HAMAP-Rule" id="MF_00469"/>
    </source>
</evidence>
<evidence type="ECO:0000256" key="2">
    <source>
        <dbReference type="SAM" id="SignalP"/>
    </source>
</evidence>
<keyword evidence="5" id="KW-1185">Reference proteome</keyword>
<evidence type="ECO:0000313" key="4">
    <source>
        <dbReference type="EMBL" id="RCW73011.1"/>
    </source>
</evidence>
<dbReference type="Pfam" id="PF17773">
    <property type="entry name" value="UPF0176_N"/>
    <property type="match status" value="1"/>
</dbReference>
<dbReference type="EC" id="1.14.-.-" evidence="1"/>
<keyword evidence="1" id="KW-0560">Oxidoreductase</keyword>
<dbReference type="PANTHER" id="PTHR43268">
    <property type="entry name" value="THIOSULFATE SULFURTRANSFERASE/RHODANESE-LIKE DOMAIN-CONTAINING PROTEIN 2"/>
    <property type="match status" value="1"/>
</dbReference>
<dbReference type="Gene3D" id="3.30.70.100">
    <property type="match status" value="1"/>
</dbReference>
<dbReference type="CDD" id="cd01518">
    <property type="entry name" value="RHOD_YceA"/>
    <property type="match status" value="1"/>
</dbReference>
<dbReference type="InterPro" id="IPR020936">
    <property type="entry name" value="TrhO"/>
</dbReference>
<name>A0A368XYD4_9BURK</name>
<dbReference type="Gene3D" id="3.40.250.10">
    <property type="entry name" value="Rhodanese-like domain"/>
    <property type="match status" value="1"/>
</dbReference>
<accession>A0A368XYD4</accession>
<organism evidence="4 5">
    <name type="scientific">Pseudorhodoferax soli</name>
    <dbReference type="NCBI Taxonomy" id="545864"/>
    <lineage>
        <taxon>Bacteria</taxon>
        <taxon>Pseudomonadati</taxon>
        <taxon>Pseudomonadota</taxon>
        <taxon>Betaproteobacteria</taxon>
        <taxon>Burkholderiales</taxon>
        <taxon>Comamonadaceae</taxon>
    </lineage>
</organism>
<evidence type="ECO:0000313" key="5">
    <source>
        <dbReference type="Proteomes" id="UP000252884"/>
    </source>
</evidence>
<dbReference type="GO" id="GO:0016705">
    <property type="term" value="F:oxidoreductase activity, acting on paired donors, with incorporation or reduction of molecular oxygen"/>
    <property type="evidence" value="ECO:0007669"/>
    <property type="project" value="UniProtKB-UniRule"/>
</dbReference>
<dbReference type="PROSITE" id="PS50206">
    <property type="entry name" value="RHODANESE_3"/>
    <property type="match status" value="1"/>
</dbReference>
<sequence length="308" mass="32988">MPRTASFYCFATLPDCTALAAPLRVLCTALDVRGNILLAPEGVNGSIAGQADAVQQVLDHLRANPRLARLAVRSAECTSVPLHRLKVRCKREIVTLGVPGLDPVGQTGVHVPPAQWNALLQRPGLVLLDVRNGYEVTVGSFAGAVDPQTAAFTDWPAWIADQSQPGGLLQGQPAVAMFCTGGIRCEKASALLRAQGFGEVYQLEGGILNYLEQVAPEHSRWQGECFVFDERVAVGHGLAAGSHSLCRSCRQPLSAADRASPLFVEGVQCAHCAAQRDETQRAGYRERQRQMELAAARGRAHIGLPDPA</sequence>
<dbReference type="Proteomes" id="UP000252884">
    <property type="component" value="Unassembled WGS sequence"/>
</dbReference>
<feature type="signal peptide" evidence="2">
    <location>
        <begin position="1"/>
        <end position="20"/>
    </location>
</feature>